<organism evidence="2 3">
    <name type="scientific">Lacticaseibacillus paracasei subsp. paracasei</name>
    <dbReference type="NCBI Taxonomy" id="47714"/>
    <lineage>
        <taxon>Bacteria</taxon>
        <taxon>Bacillati</taxon>
        <taxon>Bacillota</taxon>
        <taxon>Bacilli</taxon>
        <taxon>Lactobacillales</taxon>
        <taxon>Lactobacillaceae</taxon>
        <taxon>Lacticaseibacillus</taxon>
    </lineage>
</organism>
<accession>A0AAP9KW22</accession>
<evidence type="ECO:0000256" key="1">
    <source>
        <dbReference type="SAM" id="MobiDB-lite"/>
    </source>
</evidence>
<feature type="compositionally biased region" description="Polar residues" evidence="1">
    <location>
        <begin position="17"/>
        <end position="27"/>
    </location>
</feature>
<sequence>MNNEESFNHSDKPVLKQGTQTCESAQKNKQRHVLKEAELIKVE</sequence>
<feature type="region of interest" description="Disordered" evidence="1">
    <location>
        <begin position="1"/>
        <end position="43"/>
    </location>
</feature>
<evidence type="ECO:0000313" key="3">
    <source>
        <dbReference type="Proteomes" id="UP000423274"/>
    </source>
</evidence>
<dbReference type="AlphaFoldDB" id="A0AAP9KW22"/>
<evidence type="ECO:0000313" key="2">
    <source>
        <dbReference type="EMBL" id="QGV18736.1"/>
    </source>
</evidence>
<proteinExistence type="predicted"/>
<name>A0AAP9KW22_LACPA</name>
<reference evidence="2 3" key="1">
    <citation type="submission" date="2017-08" db="EMBL/GenBank/DDBJ databases">
        <title>Genome sequence, comparative genomics and functional analysis of the highly adhesive Lactobacillus paracasei Kobulty strain.</title>
        <authorList>
            <person name="Koryszewska-Baginska A."/>
            <person name="Grynberg M."/>
            <person name="Aleksandrzak-Piekarczyk T."/>
        </authorList>
    </citation>
    <scope>NUCLEOTIDE SEQUENCE [LARGE SCALE GENOMIC DNA]</scope>
    <source>
        <strain evidence="2 3">IBB3423</strain>
    </source>
</reference>
<dbReference type="EMBL" id="CP022954">
    <property type="protein sequence ID" value="QGV18736.1"/>
    <property type="molecule type" value="Genomic_DNA"/>
</dbReference>
<feature type="compositionally biased region" description="Basic and acidic residues" evidence="1">
    <location>
        <begin position="33"/>
        <end position="43"/>
    </location>
</feature>
<protein>
    <submittedName>
        <fullName evidence="2">Uncharacterized protein</fullName>
    </submittedName>
</protein>
<dbReference type="Proteomes" id="UP000423274">
    <property type="component" value="Chromosome"/>
</dbReference>
<feature type="compositionally biased region" description="Basic and acidic residues" evidence="1">
    <location>
        <begin position="1"/>
        <end position="14"/>
    </location>
</feature>
<gene>
    <name evidence="2" type="ORF">LCAKO_2228</name>
</gene>